<reference evidence="1 2" key="1">
    <citation type="submission" date="2020-10" db="EMBL/GenBank/DDBJ databases">
        <authorList>
            <person name="Castelo-Branco R."/>
            <person name="Eusebio N."/>
            <person name="Adriana R."/>
            <person name="Vieira A."/>
            <person name="Brugerolle De Fraissinette N."/>
            <person name="Rezende De Castro R."/>
            <person name="Schneider M.P."/>
            <person name="Vasconcelos V."/>
            <person name="Leao P.N."/>
        </authorList>
    </citation>
    <scope>NUCLEOTIDE SEQUENCE [LARGE SCALE GENOMIC DNA]</scope>
    <source>
        <strain evidence="1 2">LEGE 00031</strain>
    </source>
</reference>
<name>A0ABR9VTY1_9SYNC</name>
<dbReference type="EMBL" id="JADEVV010000040">
    <property type="protein sequence ID" value="MBE9254810.1"/>
    <property type="molecule type" value="Genomic_DNA"/>
</dbReference>
<evidence type="ECO:0000313" key="2">
    <source>
        <dbReference type="Proteomes" id="UP000658720"/>
    </source>
</evidence>
<proteinExistence type="predicted"/>
<dbReference type="Proteomes" id="UP000658720">
    <property type="component" value="Unassembled WGS sequence"/>
</dbReference>
<dbReference type="RefSeq" id="WP_194020319.1">
    <property type="nucleotide sequence ID" value="NZ_JADEVV010000040.1"/>
</dbReference>
<protein>
    <submittedName>
        <fullName evidence="1">Uncharacterized protein</fullName>
    </submittedName>
</protein>
<sequence>MRKIYAIGVGGSGAKCVEAAIFLHSLGLYGENSELRILLVDADTSNGNSQRTGVNFRTADDAQKAFGQGKSPLMDGQFFHYGTWNPLGDQIHNTNLAAVFNKQALRASAPPLAKLFDALYSPAEQEADLGVGFRGRPPIGSAVMSRLELDSLQQTQAGGWQQLFNNLTTDLGVGKSGDVVVHFFGSIFGGTGASGVPTLAKLVSNQLRQDNLRVRIHASLLLPYFAFERPDDGDQTVFAETRFFALNTQAALQYLTEQSEGCFDSVYLIGDNAQTRYDSHTGGKNQENGAHFVELYAALAANHGFDQPMGETVAHYISRADVNSLIWTDLPDDEIAKLALSKGVRFAYAWFYNFSLELEAARKLGGKKFAKGAPWFQHFFALRAGEGDKPLVEDAQEMAKNDLLTAWARKFLQWAQQVSSAHVNGEQLFQLKHLDDLNQSPGYREHLHQLIIDKERSQAAQNGDRLDTIKNRLADEGKSYDNGVFGLAHALFALL</sequence>
<accession>A0ABR9VTY1</accession>
<keyword evidence="2" id="KW-1185">Reference proteome</keyword>
<organism evidence="1 2">
    <name type="scientific">Synechocystis salina LEGE 00031</name>
    <dbReference type="NCBI Taxonomy" id="1828736"/>
    <lineage>
        <taxon>Bacteria</taxon>
        <taxon>Bacillati</taxon>
        <taxon>Cyanobacteriota</taxon>
        <taxon>Cyanophyceae</taxon>
        <taxon>Synechococcales</taxon>
        <taxon>Merismopediaceae</taxon>
        <taxon>Synechocystis</taxon>
    </lineage>
</organism>
<evidence type="ECO:0000313" key="1">
    <source>
        <dbReference type="EMBL" id="MBE9254810.1"/>
    </source>
</evidence>
<gene>
    <name evidence="1" type="ORF">IQ217_13375</name>
</gene>
<comment type="caution">
    <text evidence="1">The sequence shown here is derived from an EMBL/GenBank/DDBJ whole genome shotgun (WGS) entry which is preliminary data.</text>
</comment>